<evidence type="ECO:0000313" key="2">
    <source>
        <dbReference type="EMBL" id="TKA32118.1"/>
    </source>
</evidence>
<feature type="signal peptide" evidence="1">
    <location>
        <begin position="1"/>
        <end position="17"/>
    </location>
</feature>
<name>A0A4U0UA26_9PEZI</name>
<accession>A0A4U0UA26</accession>
<sequence>MLCDILSICALASAAAATTGDHSSRGQKADVVKRDVCIIGGGSSGTYSAVRLQQMNKTVAVVERNNRLGGHVNTYVNPATNQTFDYGVIFWKNTTVVTDYFAYLDVPLARSPLVSPAIPAYADFANASRVSADALATGNLTAGFEAYLAQLAKYPYLTTGFDLPDPVPEDLLLPFGDFVRKYDLGAIAFTISLYNQGMGNILAQPTLYVLKYFPASTAISAFTDSFVTTARHNNQELYDKALEKLGSSVFLDSNVIRIKRYHDCVEVLTSTPTGPQIIHASALLVTVPPELASVGFLDTDGVEQSLLGQFNSSYYWDTILEGSGIPDNVSLTNIDPQAPYGVPAMPGIYIFGYVGMPGLHTVYYSSPHPLSDAAVKADILAQAAALVQSLGYKPPVNGSPTFVGLNAHNPFELTVSTEAIRKGFYGRFGGLQGRRRTWWTGAAWQAQDSSAIWDFTERVVLPQLVAAC</sequence>
<evidence type="ECO:0000313" key="3">
    <source>
        <dbReference type="Proteomes" id="UP000308549"/>
    </source>
</evidence>
<dbReference type="AlphaFoldDB" id="A0A4U0UA26"/>
<protein>
    <submittedName>
        <fullName evidence="2">Uncharacterized protein</fullName>
    </submittedName>
</protein>
<dbReference type="SUPFAM" id="SSF51905">
    <property type="entry name" value="FAD/NAD(P)-binding domain"/>
    <property type="match status" value="1"/>
</dbReference>
<keyword evidence="3" id="KW-1185">Reference proteome</keyword>
<reference evidence="2 3" key="1">
    <citation type="submission" date="2017-03" db="EMBL/GenBank/DDBJ databases">
        <title>Genomes of endolithic fungi from Antarctica.</title>
        <authorList>
            <person name="Coleine C."/>
            <person name="Masonjones S."/>
            <person name="Stajich J.E."/>
        </authorList>
    </citation>
    <scope>NUCLEOTIDE SEQUENCE [LARGE SCALE GENOMIC DNA]</scope>
    <source>
        <strain evidence="2 3">CCFEE 6315</strain>
    </source>
</reference>
<dbReference type="Gene3D" id="3.30.70.1990">
    <property type="match status" value="1"/>
</dbReference>
<dbReference type="InterPro" id="IPR036188">
    <property type="entry name" value="FAD/NAD-bd_sf"/>
</dbReference>
<comment type="caution">
    <text evidence="2">The sequence shown here is derived from an EMBL/GenBank/DDBJ whole genome shotgun (WGS) entry which is preliminary data.</text>
</comment>
<dbReference type="EMBL" id="NAJL01000006">
    <property type="protein sequence ID" value="TKA32118.1"/>
    <property type="molecule type" value="Genomic_DNA"/>
</dbReference>
<feature type="chain" id="PRO_5020489288" evidence="1">
    <location>
        <begin position="18"/>
        <end position="468"/>
    </location>
</feature>
<gene>
    <name evidence="2" type="ORF">B0A50_01365</name>
</gene>
<evidence type="ECO:0000256" key="1">
    <source>
        <dbReference type="SAM" id="SignalP"/>
    </source>
</evidence>
<dbReference type="Pfam" id="PF13450">
    <property type="entry name" value="NAD_binding_8"/>
    <property type="match status" value="1"/>
</dbReference>
<dbReference type="OrthoDB" id="68575at2759"/>
<dbReference type="Gene3D" id="3.50.50.60">
    <property type="entry name" value="FAD/NAD(P)-binding domain"/>
    <property type="match status" value="1"/>
</dbReference>
<dbReference type="Proteomes" id="UP000308549">
    <property type="component" value="Unassembled WGS sequence"/>
</dbReference>
<dbReference type="Gene3D" id="1.10.405.20">
    <property type="match status" value="1"/>
</dbReference>
<organism evidence="2 3">
    <name type="scientific">Salinomyces thailandicus</name>
    <dbReference type="NCBI Taxonomy" id="706561"/>
    <lineage>
        <taxon>Eukaryota</taxon>
        <taxon>Fungi</taxon>
        <taxon>Dikarya</taxon>
        <taxon>Ascomycota</taxon>
        <taxon>Pezizomycotina</taxon>
        <taxon>Dothideomycetes</taxon>
        <taxon>Dothideomycetidae</taxon>
        <taxon>Mycosphaerellales</taxon>
        <taxon>Teratosphaeriaceae</taxon>
        <taxon>Salinomyces</taxon>
    </lineage>
</organism>
<keyword evidence="1" id="KW-0732">Signal</keyword>
<proteinExistence type="predicted"/>